<keyword evidence="2 6" id="KW-0812">Transmembrane</keyword>
<accession>A0A1Y1IAN9</accession>
<evidence type="ECO:0000256" key="3">
    <source>
        <dbReference type="ARBA" id="ARBA00022989"/>
    </source>
</evidence>
<evidence type="ECO:0000256" key="4">
    <source>
        <dbReference type="ARBA" id="ARBA00023136"/>
    </source>
</evidence>
<dbReference type="GO" id="GO:0005338">
    <property type="term" value="F:nucleotide-sugar transmembrane transporter activity"/>
    <property type="evidence" value="ECO:0000318"/>
    <property type="project" value="GO_Central"/>
</dbReference>
<dbReference type="OrthoDB" id="417037at2759"/>
<dbReference type="InterPro" id="IPR004853">
    <property type="entry name" value="Sugar_P_trans_dom"/>
</dbReference>
<dbReference type="GO" id="GO:0015780">
    <property type="term" value="P:nucleotide-sugar transmembrane transport"/>
    <property type="evidence" value="ECO:0000318"/>
    <property type="project" value="GO_Central"/>
</dbReference>
<dbReference type="PANTHER" id="PTHR11132">
    <property type="entry name" value="SOLUTE CARRIER FAMILY 35"/>
    <property type="match status" value="1"/>
</dbReference>
<dbReference type="AlphaFoldDB" id="A0A1Y1IAN9"/>
<dbReference type="GO" id="GO:0005794">
    <property type="term" value="C:Golgi apparatus"/>
    <property type="evidence" value="ECO:0000318"/>
    <property type="project" value="GO_Central"/>
</dbReference>
<dbReference type="Proteomes" id="UP000054558">
    <property type="component" value="Unassembled WGS sequence"/>
</dbReference>
<feature type="transmembrane region" description="Helical" evidence="6">
    <location>
        <begin position="28"/>
        <end position="45"/>
    </location>
</feature>
<keyword evidence="4 6" id="KW-0472">Membrane</keyword>
<dbReference type="OMA" id="LMFYCNI"/>
<proteinExistence type="predicted"/>
<keyword evidence="3 6" id="KW-1133">Transmembrane helix</keyword>
<evidence type="ECO:0000313" key="9">
    <source>
        <dbReference type="Proteomes" id="UP000054558"/>
    </source>
</evidence>
<feature type="domain" description="Sugar phosphate transporter" evidence="7">
    <location>
        <begin position="39"/>
        <end position="326"/>
    </location>
</feature>
<keyword evidence="8" id="KW-0813">Transport</keyword>
<protein>
    <submittedName>
        <fullName evidence="8">Nucleotide/sugar transporter family protein</fullName>
    </submittedName>
</protein>
<name>A0A1Y1IAN9_KLENI</name>
<reference evidence="8 9" key="1">
    <citation type="journal article" date="2014" name="Nat. Commun.">
        <title>Klebsormidium flaccidum genome reveals primary factors for plant terrestrial adaptation.</title>
        <authorList>
            <person name="Hori K."/>
            <person name="Maruyama F."/>
            <person name="Fujisawa T."/>
            <person name="Togashi T."/>
            <person name="Yamamoto N."/>
            <person name="Seo M."/>
            <person name="Sato S."/>
            <person name="Yamada T."/>
            <person name="Mori H."/>
            <person name="Tajima N."/>
            <person name="Moriyama T."/>
            <person name="Ikeuchi M."/>
            <person name="Watanabe M."/>
            <person name="Wada H."/>
            <person name="Kobayashi K."/>
            <person name="Saito M."/>
            <person name="Masuda T."/>
            <person name="Sasaki-Sekimoto Y."/>
            <person name="Mashiguchi K."/>
            <person name="Awai K."/>
            <person name="Shimojima M."/>
            <person name="Masuda S."/>
            <person name="Iwai M."/>
            <person name="Nobusawa T."/>
            <person name="Narise T."/>
            <person name="Kondo S."/>
            <person name="Saito H."/>
            <person name="Sato R."/>
            <person name="Murakawa M."/>
            <person name="Ihara Y."/>
            <person name="Oshima-Yamada Y."/>
            <person name="Ohtaka K."/>
            <person name="Satoh M."/>
            <person name="Sonobe K."/>
            <person name="Ishii M."/>
            <person name="Ohtani R."/>
            <person name="Kanamori-Sato M."/>
            <person name="Honoki R."/>
            <person name="Miyazaki D."/>
            <person name="Mochizuki H."/>
            <person name="Umetsu J."/>
            <person name="Higashi K."/>
            <person name="Shibata D."/>
            <person name="Kamiya Y."/>
            <person name="Sato N."/>
            <person name="Nakamura Y."/>
            <person name="Tabata S."/>
            <person name="Ida S."/>
            <person name="Kurokawa K."/>
            <person name="Ohta H."/>
        </authorList>
    </citation>
    <scope>NUCLEOTIDE SEQUENCE [LARGE SCALE GENOMIC DNA]</scope>
    <source>
        <strain evidence="8 9">NIES-2285</strain>
    </source>
</reference>
<dbReference type="GO" id="GO:0015297">
    <property type="term" value="F:antiporter activity"/>
    <property type="evidence" value="ECO:0000318"/>
    <property type="project" value="GO_Central"/>
</dbReference>
<feature type="transmembrane region" description="Helical" evidence="6">
    <location>
        <begin position="115"/>
        <end position="137"/>
    </location>
</feature>
<evidence type="ECO:0000256" key="2">
    <source>
        <dbReference type="ARBA" id="ARBA00022692"/>
    </source>
</evidence>
<feature type="transmembrane region" description="Helical" evidence="6">
    <location>
        <begin position="216"/>
        <end position="236"/>
    </location>
</feature>
<organism evidence="8 9">
    <name type="scientific">Klebsormidium nitens</name>
    <name type="common">Green alga</name>
    <name type="synonym">Ulothrix nitens</name>
    <dbReference type="NCBI Taxonomy" id="105231"/>
    <lineage>
        <taxon>Eukaryota</taxon>
        <taxon>Viridiplantae</taxon>
        <taxon>Streptophyta</taxon>
        <taxon>Klebsormidiophyceae</taxon>
        <taxon>Klebsormidiales</taxon>
        <taxon>Klebsormidiaceae</taxon>
        <taxon>Klebsormidium</taxon>
    </lineage>
</organism>
<feature type="transmembrane region" description="Helical" evidence="6">
    <location>
        <begin position="157"/>
        <end position="178"/>
    </location>
</feature>
<evidence type="ECO:0000313" key="8">
    <source>
        <dbReference type="EMBL" id="GAQ85777.1"/>
    </source>
</evidence>
<feature type="transmembrane region" description="Helical" evidence="6">
    <location>
        <begin position="57"/>
        <end position="79"/>
    </location>
</feature>
<keyword evidence="8" id="KW-0762">Sugar transport</keyword>
<evidence type="ECO:0000256" key="1">
    <source>
        <dbReference type="ARBA" id="ARBA00004141"/>
    </source>
</evidence>
<keyword evidence="9" id="KW-1185">Reference proteome</keyword>
<evidence type="ECO:0000256" key="5">
    <source>
        <dbReference type="SAM" id="MobiDB-lite"/>
    </source>
</evidence>
<feature type="transmembrane region" description="Helical" evidence="6">
    <location>
        <begin position="184"/>
        <end position="204"/>
    </location>
</feature>
<evidence type="ECO:0000256" key="6">
    <source>
        <dbReference type="SAM" id="Phobius"/>
    </source>
</evidence>
<dbReference type="InterPro" id="IPR050186">
    <property type="entry name" value="TPT_transporter"/>
</dbReference>
<feature type="transmembrane region" description="Helical" evidence="6">
    <location>
        <begin position="256"/>
        <end position="274"/>
    </location>
</feature>
<dbReference type="Pfam" id="PF03151">
    <property type="entry name" value="TPT"/>
    <property type="match status" value="1"/>
</dbReference>
<feature type="region of interest" description="Disordered" evidence="5">
    <location>
        <begin position="1"/>
        <end position="22"/>
    </location>
</feature>
<comment type="subcellular location">
    <subcellularLocation>
        <location evidence="1">Membrane</location>
        <topology evidence="1">Multi-pass membrane protein</topology>
    </subcellularLocation>
</comment>
<gene>
    <name evidence="8" type="ORF">KFL_002540110</name>
</gene>
<dbReference type="GO" id="GO:0016020">
    <property type="term" value="C:membrane"/>
    <property type="evidence" value="ECO:0007669"/>
    <property type="project" value="UniProtKB-SubCell"/>
</dbReference>
<dbReference type="EMBL" id="DF237203">
    <property type="protein sequence ID" value="GAQ85777.1"/>
    <property type="molecule type" value="Genomic_DNA"/>
</dbReference>
<evidence type="ECO:0000259" key="7">
    <source>
        <dbReference type="Pfam" id="PF03151"/>
    </source>
</evidence>
<sequence length="341" mass="37042">MKTSSSREQLLPVTQEKDHKDKRMQGKGIAAALGYMGCAVLLVMFNKAALSSYKFPYANIITLLQVSCSNLLLAVLRYFRVISFTADGHSALENTRSGFIGLKTIRVAAPLSVSYLIYMVVGMASIRGVSVPMYTALRRTTVAFTMAMEFLIARQTYPPEIIFSVSVIVGGALLAGMRDLTFDVWGYSLVFASNLTTAVYLATIARLGKTTGLNSFGLMWCNGIICAPLLFCWTFLTGELSSALAFPAIHSPGFQLVTMASCSLAFLLNYTIFLNTALNSAVTQTICGNLKDLGTVTIGWLWFNDLPFDFMNLVGQGMGFAGSGFYAYCKLRGTATQAAKQ</sequence>